<name>A0A0A9BAX9_ARUDO</name>
<proteinExistence type="predicted"/>
<evidence type="ECO:0000313" key="1">
    <source>
        <dbReference type="EMBL" id="JAD58380.1"/>
    </source>
</evidence>
<protein>
    <submittedName>
        <fullName evidence="1">Uncharacterized protein</fullName>
    </submittedName>
</protein>
<accession>A0A0A9BAX9</accession>
<sequence length="30" mass="3136">MDSARIALFPWAWPSSPEPSGRGMATSASA</sequence>
<dbReference type="EMBL" id="GBRH01239515">
    <property type="protein sequence ID" value="JAD58380.1"/>
    <property type="molecule type" value="Transcribed_RNA"/>
</dbReference>
<dbReference type="AlphaFoldDB" id="A0A0A9BAX9"/>
<reference evidence="1" key="1">
    <citation type="submission" date="2014-09" db="EMBL/GenBank/DDBJ databases">
        <authorList>
            <person name="Magalhaes I.L.F."/>
            <person name="Oliveira U."/>
            <person name="Santos F.R."/>
            <person name="Vidigal T.H.D.A."/>
            <person name="Brescovit A.D."/>
            <person name="Santos A.J."/>
        </authorList>
    </citation>
    <scope>NUCLEOTIDE SEQUENCE</scope>
    <source>
        <tissue evidence="1">Shoot tissue taken approximately 20 cm above the soil surface</tissue>
    </source>
</reference>
<organism evidence="1">
    <name type="scientific">Arundo donax</name>
    <name type="common">Giant reed</name>
    <name type="synonym">Donax arundinaceus</name>
    <dbReference type="NCBI Taxonomy" id="35708"/>
    <lineage>
        <taxon>Eukaryota</taxon>
        <taxon>Viridiplantae</taxon>
        <taxon>Streptophyta</taxon>
        <taxon>Embryophyta</taxon>
        <taxon>Tracheophyta</taxon>
        <taxon>Spermatophyta</taxon>
        <taxon>Magnoliopsida</taxon>
        <taxon>Liliopsida</taxon>
        <taxon>Poales</taxon>
        <taxon>Poaceae</taxon>
        <taxon>PACMAD clade</taxon>
        <taxon>Arundinoideae</taxon>
        <taxon>Arundineae</taxon>
        <taxon>Arundo</taxon>
    </lineage>
</organism>
<reference evidence="1" key="2">
    <citation type="journal article" date="2015" name="Data Brief">
        <title>Shoot transcriptome of the giant reed, Arundo donax.</title>
        <authorList>
            <person name="Barrero R.A."/>
            <person name="Guerrero F.D."/>
            <person name="Moolhuijzen P."/>
            <person name="Goolsby J.A."/>
            <person name="Tidwell J."/>
            <person name="Bellgard S.E."/>
            <person name="Bellgard M.I."/>
        </authorList>
    </citation>
    <scope>NUCLEOTIDE SEQUENCE</scope>
    <source>
        <tissue evidence="1">Shoot tissue taken approximately 20 cm above the soil surface</tissue>
    </source>
</reference>